<accession>A0AA40ESZ4</accession>
<keyword evidence="2 4" id="KW-0863">Zinc-finger</keyword>
<comment type="caution">
    <text evidence="7">The sequence shown here is derived from an EMBL/GenBank/DDBJ whole genome shotgun (WGS) entry which is preliminary data.</text>
</comment>
<organism evidence="7 8">
    <name type="scientific">Apiosordaria backusii</name>
    <dbReference type="NCBI Taxonomy" id="314023"/>
    <lineage>
        <taxon>Eukaryota</taxon>
        <taxon>Fungi</taxon>
        <taxon>Dikarya</taxon>
        <taxon>Ascomycota</taxon>
        <taxon>Pezizomycotina</taxon>
        <taxon>Sordariomycetes</taxon>
        <taxon>Sordariomycetidae</taxon>
        <taxon>Sordariales</taxon>
        <taxon>Lasiosphaeriaceae</taxon>
        <taxon>Apiosordaria</taxon>
    </lineage>
</organism>
<dbReference type="Pfam" id="PF00097">
    <property type="entry name" value="zf-C3HC4"/>
    <property type="match status" value="1"/>
</dbReference>
<dbReference type="PROSITE" id="PS50089">
    <property type="entry name" value="ZF_RING_2"/>
    <property type="match status" value="1"/>
</dbReference>
<dbReference type="GO" id="GO:0008270">
    <property type="term" value="F:zinc ion binding"/>
    <property type="evidence" value="ECO:0007669"/>
    <property type="project" value="UniProtKB-KW"/>
</dbReference>
<keyword evidence="8" id="KW-1185">Reference proteome</keyword>
<evidence type="ECO:0000256" key="5">
    <source>
        <dbReference type="SAM" id="MobiDB-lite"/>
    </source>
</evidence>
<dbReference type="InterPro" id="IPR001841">
    <property type="entry name" value="Znf_RING"/>
</dbReference>
<dbReference type="InterPro" id="IPR013083">
    <property type="entry name" value="Znf_RING/FYVE/PHD"/>
</dbReference>
<keyword evidence="3" id="KW-0862">Zinc</keyword>
<evidence type="ECO:0000256" key="3">
    <source>
        <dbReference type="ARBA" id="ARBA00022833"/>
    </source>
</evidence>
<evidence type="ECO:0000313" key="7">
    <source>
        <dbReference type="EMBL" id="KAK0744923.1"/>
    </source>
</evidence>
<gene>
    <name evidence="7" type="ORF">B0T21DRAFT_429889</name>
</gene>
<evidence type="ECO:0000256" key="1">
    <source>
        <dbReference type="ARBA" id="ARBA00022723"/>
    </source>
</evidence>
<protein>
    <recommendedName>
        <fullName evidence="6">RING-type domain-containing protein</fullName>
    </recommendedName>
</protein>
<evidence type="ECO:0000256" key="2">
    <source>
        <dbReference type="ARBA" id="ARBA00022771"/>
    </source>
</evidence>
<feature type="region of interest" description="Disordered" evidence="5">
    <location>
        <begin position="252"/>
        <end position="284"/>
    </location>
</feature>
<dbReference type="AlphaFoldDB" id="A0AA40ESZ4"/>
<keyword evidence="1" id="KW-0479">Metal-binding</keyword>
<dbReference type="Gene3D" id="3.30.40.10">
    <property type="entry name" value="Zinc/RING finger domain, C3HC4 (zinc finger)"/>
    <property type="match status" value="1"/>
</dbReference>
<feature type="domain" description="RING-type" evidence="6">
    <location>
        <begin position="34"/>
        <end position="104"/>
    </location>
</feature>
<dbReference type="CDD" id="cd15489">
    <property type="entry name" value="PHD_SF"/>
    <property type="match status" value="1"/>
</dbReference>
<name>A0AA40ESZ4_9PEZI</name>
<evidence type="ECO:0000259" key="6">
    <source>
        <dbReference type="PROSITE" id="PS50089"/>
    </source>
</evidence>
<reference evidence="7" key="1">
    <citation type="submission" date="2023-06" db="EMBL/GenBank/DDBJ databases">
        <title>Genome-scale phylogeny and comparative genomics of the fungal order Sordariales.</title>
        <authorList>
            <consortium name="Lawrence Berkeley National Laboratory"/>
            <person name="Hensen N."/>
            <person name="Bonometti L."/>
            <person name="Westerberg I."/>
            <person name="Brannstrom I.O."/>
            <person name="Guillou S."/>
            <person name="Cros-Aarteil S."/>
            <person name="Calhoun S."/>
            <person name="Haridas S."/>
            <person name="Kuo A."/>
            <person name="Mondo S."/>
            <person name="Pangilinan J."/>
            <person name="Riley R."/>
            <person name="Labutti K."/>
            <person name="Andreopoulos B."/>
            <person name="Lipzen A."/>
            <person name="Chen C."/>
            <person name="Yanf M."/>
            <person name="Daum C."/>
            <person name="Ng V."/>
            <person name="Clum A."/>
            <person name="Steindorff A."/>
            <person name="Ohm R."/>
            <person name="Martin F."/>
            <person name="Silar P."/>
            <person name="Natvig D."/>
            <person name="Lalanne C."/>
            <person name="Gautier V."/>
            <person name="Ament-Velasquez S.L."/>
            <person name="Kruys A."/>
            <person name="Hutchinson M.I."/>
            <person name="Powell A.J."/>
            <person name="Barry K."/>
            <person name="Miller A.N."/>
            <person name="Grigoriev I.V."/>
            <person name="Debuchy R."/>
            <person name="Gladieux P."/>
            <person name="Thoren M.H."/>
            <person name="Johannesson H."/>
        </authorList>
    </citation>
    <scope>NUCLEOTIDE SEQUENCE</scope>
    <source>
        <strain evidence="7">CBS 540.89</strain>
    </source>
</reference>
<evidence type="ECO:0000313" key="8">
    <source>
        <dbReference type="Proteomes" id="UP001172159"/>
    </source>
</evidence>
<proteinExistence type="predicted"/>
<sequence>MSNRRELTLFHHLRKYLLLSARSKSRRPIPLIKCNICRSDQFEITTPATPVEIVSSSPIPEGDESLSCQTGIVLPCGHMFHYDCWTPYPEMFLPDRPVYCPACHFRLVFSSFAEDKCEHMCETYELPDVITHPPPKWERVMKRIPKTKGEVEEGEVFDLGRMCNGCRLESAEGMVRFIVEMRERLRDVSGAENMTYWLGLRGWDADEIDLAYPGWREGEGTVQGVRDEPGFGEEEGFVLGNLRTVLREEGDTWMGRKPPPLERERRRTVGGGMRLWRNEDEDDE</sequence>
<dbReference type="SUPFAM" id="SSF57850">
    <property type="entry name" value="RING/U-box"/>
    <property type="match status" value="1"/>
</dbReference>
<dbReference type="EMBL" id="JAUKTV010000002">
    <property type="protein sequence ID" value="KAK0744923.1"/>
    <property type="molecule type" value="Genomic_DNA"/>
</dbReference>
<evidence type="ECO:0000256" key="4">
    <source>
        <dbReference type="PROSITE-ProRule" id="PRU00175"/>
    </source>
</evidence>
<dbReference type="Proteomes" id="UP001172159">
    <property type="component" value="Unassembled WGS sequence"/>
</dbReference>
<dbReference type="InterPro" id="IPR018957">
    <property type="entry name" value="Znf_C3HC4_RING-type"/>
</dbReference>
<dbReference type="SMART" id="SM00184">
    <property type="entry name" value="RING"/>
    <property type="match status" value="1"/>
</dbReference>